<sequence length="377" mass="42431">MNSKTGRAIFALGNTADPNCWSGIPYHFYSECQKQNFANIPGQIDLEIFQRSRLVWNFFRKLRGHPRGGYQYSEKFLDAVEQQIPPAILAQEIISFNQTFPRARTVQRAGGKISYYIDATLAALTSGRGLEMNLPKDIREQVLQLEQENYRLAERVIAMGTWTAESLVRECGVDPTKVHTVLPGANLDLPENWVPKAPSGRAGVDRPFVLGFVGKDWKRKGLPIVIEVRDRLAARGWKVQVQAAGEAPAELTQRDGVRFVGFIDKRTQADLFLRFLESCDVGCLFSAREALGISTLEFLRVGIPVAGYAIEGPADTLPEEAGFRFALTEGPLQIADRFEAYLQSEAKQHSKQTAAQHRSESVRWARCVREFKELWTR</sequence>
<dbReference type="Gene3D" id="3.40.50.2000">
    <property type="entry name" value="Glycogen Phosphorylase B"/>
    <property type="match status" value="1"/>
</dbReference>
<dbReference type="GO" id="GO:0016757">
    <property type="term" value="F:glycosyltransferase activity"/>
    <property type="evidence" value="ECO:0007669"/>
    <property type="project" value="TreeGrafter"/>
</dbReference>
<dbReference type="AlphaFoldDB" id="A0A8E6B9T1"/>
<keyword evidence="3" id="KW-1185">Reference proteome</keyword>
<dbReference type="Pfam" id="PF13692">
    <property type="entry name" value="Glyco_trans_1_4"/>
    <property type="match status" value="1"/>
</dbReference>
<dbReference type="PANTHER" id="PTHR46401">
    <property type="entry name" value="GLYCOSYLTRANSFERASE WBBK-RELATED"/>
    <property type="match status" value="1"/>
</dbReference>
<evidence type="ECO:0000313" key="2">
    <source>
        <dbReference type="EMBL" id="QVL33771.1"/>
    </source>
</evidence>
<proteinExistence type="predicted"/>
<dbReference type="EMBL" id="CP074694">
    <property type="protein sequence ID" value="QVL33771.1"/>
    <property type="molecule type" value="Genomic_DNA"/>
</dbReference>
<reference evidence="2" key="1">
    <citation type="submission" date="2021-05" db="EMBL/GenBank/DDBJ databases">
        <title>Complete genome sequence of the cellulolytic planctomycete Telmatocola sphagniphila SP2T and characterization of the first cellulase from planctomycetes.</title>
        <authorList>
            <person name="Rakitin A.L."/>
            <person name="Beletsky A.V."/>
            <person name="Naumoff D.G."/>
            <person name="Kulichevskaya I.S."/>
            <person name="Mardanov A.V."/>
            <person name="Ravin N.V."/>
            <person name="Dedysh S.N."/>
        </authorList>
    </citation>
    <scope>NUCLEOTIDE SEQUENCE</scope>
    <source>
        <strain evidence="2">SP2T</strain>
    </source>
</reference>
<dbReference type="Proteomes" id="UP000676194">
    <property type="component" value="Chromosome"/>
</dbReference>
<dbReference type="KEGG" id="tsph:KIH39_07645"/>
<protein>
    <submittedName>
        <fullName evidence="2">Glycosyltransferase family 4 protein</fullName>
    </submittedName>
</protein>
<organism evidence="2 3">
    <name type="scientific">Telmatocola sphagniphila</name>
    <dbReference type="NCBI Taxonomy" id="1123043"/>
    <lineage>
        <taxon>Bacteria</taxon>
        <taxon>Pseudomonadati</taxon>
        <taxon>Planctomycetota</taxon>
        <taxon>Planctomycetia</taxon>
        <taxon>Gemmatales</taxon>
        <taxon>Gemmataceae</taxon>
    </lineage>
</organism>
<dbReference type="SUPFAM" id="SSF53756">
    <property type="entry name" value="UDP-Glycosyltransferase/glycogen phosphorylase"/>
    <property type="match status" value="1"/>
</dbReference>
<accession>A0A8E6B9T1</accession>
<dbReference type="RefSeq" id="WP_213498752.1">
    <property type="nucleotide sequence ID" value="NZ_CP074694.1"/>
</dbReference>
<evidence type="ECO:0000313" key="3">
    <source>
        <dbReference type="Proteomes" id="UP000676194"/>
    </source>
</evidence>
<dbReference type="PANTHER" id="PTHR46401:SF2">
    <property type="entry name" value="GLYCOSYLTRANSFERASE WBBK-RELATED"/>
    <property type="match status" value="1"/>
</dbReference>
<name>A0A8E6B9T1_9BACT</name>
<gene>
    <name evidence="2" type="ORF">KIH39_07645</name>
</gene>
<dbReference type="CDD" id="cd03801">
    <property type="entry name" value="GT4_PimA-like"/>
    <property type="match status" value="1"/>
</dbReference>
<evidence type="ECO:0000256" key="1">
    <source>
        <dbReference type="ARBA" id="ARBA00022679"/>
    </source>
</evidence>
<keyword evidence="1" id="KW-0808">Transferase</keyword>
<dbReference type="GO" id="GO:0009103">
    <property type="term" value="P:lipopolysaccharide biosynthetic process"/>
    <property type="evidence" value="ECO:0007669"/>
    <property type="project" value="TreeGrafter"/>
</dbReference>